<proteinExistence type="predicted"/>
<keyword evidence="2" id="KW-1185">Reference proteome</keyword>
<evidence type="ECO:0000313" key="1">
    <source>
        <dbReference type="EMBL" id="MET4580339.1"/>
    </source>
</evidence>
<sequence>MAIENSSPAFGNALPPLDAFSSAARSNESIKLTLDGERWQVQGTGVLPGSGRQVAWVKPDSDQVDTTSAFVQALGQSFSAGISRAVARELDLSPAPGKALSSRKVEQAVDMAQHSQQALSGVDFFTRLQFSASSGGSEFKRVSAQEGITGKLPTDVLARLDQILDQKFSDAVKTGASPVAYRDAENWLKEALASLN</sequence>
<dbReference type="EMBL" id="JBEPSH010000016">
    <property type="protein sequence ID" value="MET4580339.1"/>
    <property type="molecule type" value="Genomic_DNA"/>
</dbReference>
<comment type="caution">
    <text evidence="1">The sequence shown here is derived from an EMBL/GenBank/DDBJ whole genome shotgun (WGS) entry which is preliminary data.</text>
</comment>
<protein>
    <submittedName>
        <fullName evidence="1">Uncharacterized protein</fullName>
    </submittedName>
</protein>
<dbReference type="Proteomes" id="UP001549320">
    <property type="component" value="Unassembled WGS sequence"/>
</dbReference>
<dbReference type="RefSeq" id="WP_354449190.1">
    <property type="nucleotide sequence ID" value="NZ_JBEPSH010000016.1"/>
</dbReference>
<gene>
    <name evidence="1" type="ORF">ABIE13_005479</name>
</gene>
<accession>A0ABV2QH27</accession>
<evidence type="ECO:0000313" key="2">
    <source>
        <dbReference type="Proteomes" id="UP001549320"/>
    </source>
</evidence>
<name>A0ABV2QH27_9BURK</name>
<reference evidence="1 2" key="1">
    <citation type="submission" date="2024-06" db="EMBL/GenBank/DDBJ databases">
        <title>Sorghum-associated microbial communities from plants grown in Nebraska, USA.</title>
        <authorList>
            <person name="Schachtman D."/>
        </authorList>
    </citation>
    <scope>NUCLEOTIDE SEQUENCE [LARGE SCALE GENOMIC DNA]</scope>
    <source>
        <strain evidence="1 2">2709</strain>
    </source>
</reference>
<organism evidence="1 2">
    <name type="scientific">Ottowia thiooxydans</name>
    <dbReference type="NCBI Taxonomy" id="219182"/>
    <lineage>
        <taxon>Bacteria</taxon>
        <taxon>Pseudomonadati</taxon>
        <taxon>Pseudomonadota</taxon>
        <taxon>Betaproteobacteria</taxon>
        <taxon>Burkholderiales</taxon>
        <taxon>Comamonadaceae</taxon>
        <taxon>Ottowia</taxon>
    </lineage>
</organism>